<feature type="transmembrane region" description="Helical" evidence="1">
    <location>
        <begin position="78"/>
        <end position="100"/>
    </location>
</feature>
<name>A0ABZ1D0B5_9TREE</name>
<reference evidence="2 3" key="1">
    <citation type="submission" date="2024-01" db="EMBL/GenBank/DDBJ databases">
        <title>Comparative genomics of Cryptococcus and Kwoniella reveals pathogenesis evolution and contrasting modes of karyotype evolution via chromosome fusion or intercentromeric recombination.</title>
        <authorList>
            <person name="Coelho M.A."/>
            <person name="David-Palma M."/>
            <person name="Shea T."/>
            <person name="Bowers K."/>
            <person name="McGinley-Smith S."/>
            <person name="Mohammad A.W."/>
            <person name="Gnirke A."/>
            <person name="Yurkov A.M."/>
            <person name="Nowrousian M."/>
            <person name="Sun S."/>
            <person name="Cuomo C.A."/>
            <person name="Heitman J."/>
        </authorList>
    </citation>
    <scope>NUCLEOTIDE SEQUENCE [LARGE SCALE GENOMIC DNA]</scope>
    <source>
        <strain evidence="2">CBS 11374</strain>
    </source>
</reference>
<feature type="transmembrane region" description="Helical" evidence="1">
    <location>
        <begin position="161"/>
        <end position="180"/>
    </location>
</feature>
<keyword evidence="3" id="KW-1185">Reference proteome</keyword>
<dbReference type="Proteomes" id="UP001329825">
    <property type="component" value="Chromosome 5"/>
</dbReference>
<protein>
    <recommendedName>
        <fullName evidence="4">TLC domain-containing protein</fullName>
    </recommendedName>
</protein>
<evidence type="ECO:0000313" key="2">
    <source>
        <dbReference type="EMBL" id="WRT67320.1"/>
    </source>
</evidence>
<feature type="transmembrane region" description="Helical" evidence="1">
    <location>
        <begin position="192"/>
        <end position="212"/>
    </location>
</feature>
<evidence type="ECO:0008006" key="4">
    <source>
        <dbReference type="Google" id="ProtNLM"/>
    </source>
</evidence>
<feature type="transmembrane region" description="Helical" evidence="1">
    <location>
        <begin position="6"/>
        <end position="26"/>
    </location>
</feature>
<dbReference type="RefSeq" id="XP_062792060.1">
    <property type="nucleotide sequence ID" value="XM_062936009.1"/>
</dbReference>
<keyword evidence="1" id="KW-0812">Transmembrane</keyword>
<dbReference type="EMBL" id="CP141885">
    <property type="protein sequence ID" value="WRT67320.1"/>
    <property type="molecule type" value="Genomic_DNA"/>
</dbReference>
<keyword evidence="1" id="KW-0472">Membrane</keyword>
<organism evidence="2 3">
    <name type="scientific">Kwoniella shivajii</name>
    <dbReference type="NCBI Taxonomy" id="564305"/>
    <lineage>
        <taxon>Eukaryota</taxon>
        <taxon>Fungi</taxon>
        <taxon>Dikarya</taxon>
        <taxon>Basidiomycota</taxon>
        <taxon>Agaricomycotina</taxon>
        <taxon>Tremellomycetes</taxon>
        <taxon>Tremellales</taxon>
        <taxon>Cryptococcaceae</taxon>
        <taxon>Kwoniella</taxon>
    </lineage>
</organism>
<keyword evidence="1" id="KW-1133">Transmembrane helix</keyword>
<feature type="transmembrane region" description="Helical" evidence="1">
    <location>
        <begin position="133"/>
        <end position="154"/>
    </location>
</feature>
<gene>
    <name evidence="2" type="ORF">IL334_004290</name>
</gene>
<proteinExistence type="predicted"/>
<dbReference type="GeneID" id="87956421"/>
<feature type="transmembrane region" description="Helical" evidence="1">
    <location>
        <begin position="33"/>
        <end position="58"/>
    </location>
</feature>
<accession>A0ABZ1D0B5</accession>
<evidence type="ECO:0000313" key="3">
    <source>
        <dbReference type="Proteomes" id="UP001329825"/>
    </source>
</evidence>
<sequence>MISTIILSGGIYLSFFLAYQAFSPLFESERKRAYVLSSISSFTMTLLSIPLFGSYLLYGLKDTFEYAQGGWMGNWTRFAVVFFATYLFADVSLSFLTIGYVKYPSQVGLLTGWIHHTVYIGMMIYLLNSIQAPTFLVGSIMELPTLDLALSNLFPSIRSDLRFLSTFFTLRIVLHSIILFQCAMPSTRAYMGGSFVPVILLSPALLMHLSWFRGGVIGYMKRNSKSSSQKKATKENVVEDPVIQYAASIDQTTAQLIPPTPDDSPIVTPRTPIQNPILGGMSNLPTLSVPNINIPSLGEIKSNLTTDKLIPGGFRDAVKNRWEEQKERFTARDQGTTGMVQRKPISDTRESSETVVVTEVLVD</sequence>
<evidence type="ECO:0000256" key="1">
    <source>
        <dbReference type="SAM" id="Phobius"/>
    </source>
</evidence>